<evidence type="ECO:0000313" key="3">
    <source>
        <dbReference type="Proteomes" id="UP000223968"/>
    </source>
</evidence>
<name>A0A2B7XMB9_9EURO</name>
<keyword evidence="1" id="KW-0472">Membrane</keyword>
<keyword evidence="3" id="KW-1185">Reference proteome</keyword>
<reference evidence="2 3" key="1">
    <citation type="submission" date="2017-10" db="EMBL/GenBank/DDBJ databases">
        <title>Comparative genomics in systemic dimorphic fungi from Ajellomycetaceae.</title>
        <authorList>
            <person name="Munoz J.F."/>
            <person name="Mcewen J.G."/>
            <person name="Clay O.K."/>
            <person name="Cuomo C.A."/>
        </authorList>
    </citation>
    <scope>NUCLEOTIDE SEQUENCE [LARGE SCALE GENOMIC DNA]</scope>
    <source>
        <strain evidence="2 3">UAMH5409</strain>
    </source>
</reference>
<organism evidence="2 3">
    <name type="scientific">Helicocarpus griseus UAMH5409</name>
    <dbReference type="NCBI Taxonomy" id="1447875"/>
    <lineage>
        <taxon>Eukaryota</taxon>
        <taxon>Fungi</taxon>
        <taxon>Dikarya</taxon>
        <taxon>Ascomycota</taxon>
        <taxon>Pezizomycotina</taxon>
        <taxon>Eurotiomycetes</taxon>
        <taxon>Eurotiomycetidae</taxon>
        <taxon>Onygenales</taxon>
        <taxon>Ajellomycetaceae</taxon>
        <taxon>Helicocarpus</taxon>
    </lineage>
</organism>
<proteinExistence type="predicted"/>
<gene>
    <name evidence="2" type="ORF">AJ79_05537</name>
</gene>
<accession>A0A2B7XMB9</accession>
<protein>
    <submittedName>
        <fullName evidence="2">Uncharacterized protein</fullName>
    </submittedName>
</protein>
<feature type="transmembrane region" description="Helical" evidence="1">
    <location>
        <begin position="103"/>
        <end position="121"/>
    </location>
</feature>
<dbReference type="OrthoDB" id="4188077at2759"/>
<sequence length="131" mass="13257">MASPTTSTAAITLLSTLRCIVGIPALITPTSLSSILSLPPTPTAVLLGRLGGVRDIAFGIALCAVRSSAMKRNVLSVCVASDILDMLFISGCYANGYVGGYPASVLGGGSLFFMVLGLVGLRGIKAVPVSI</sequence>
<dbReference type="AlphaFoldDB" id="A0A2B7XMB9"/>
<dbReference type="Proteomes" id="UP000223968">
    <property type="component" value="Unassembled WGS sequence"/>
</dbReference>
<evidence type="ECO:0000313" key="2">
    <source>
        <dbReference type="EMBL" id="PGH09921.1"/>
    </source>
</evidence>
<keyword evidence="1" id="KW-0812">Transmembrane</keyword>
<dbReference type="EMBL" id="PDNB01000089">
    <property type="protein sequence ID" value="PGH09921.1"/>
    <property type="molecule type" value="Genomic_DNA"/>
</dbReference>
<comment type="caution">
    <text evidence="2">The sequence shown here is derived from an EMBL/GenBank/DDBJ whole genome shotgun (WGS) entry which is preliminary data.</text>
</comment>
<evidence type="ECO:0000256" key="1">
    <source>
        <dbReference type="SAM" id="Phobius"/>
    </source>
</evidence>
<keyword evidence="1" id="KW-1133">Transmembrane helix</keyword>